<protein>
    <recommendedName>
        <fullName evidence="1">Genetic interactor of prohibitins 3, mitochondrial</fullName>
    </recommendedName>
    <alternativeName>
        <fullName evidence="3">Found in mitochondrial proteome protein 38</fullName>
    </alternativeName>
</protein>
<dbReference type="SUPFAM" id="SSF52540">
    <property type="entry name" value="P-loop containing nucleoside triphosphate hydrolases"/>
    <property type="match status" value="1"/>
</dbReference>
<comment type="caution">
    <text evidence="5">The sequence shown here is derived from an EMBL/GenBank/DDBJ whole genome shotgun (WGS) entry which is preliminary data.</text>
</comment>
<dbReference type="Pfam" id="PF01926">
    <property type="entry name" value="MMR_HSR1"/>
    <property type="match status" value="1"/>
</dbReference>
<dbReference type="EMBL" id="SELW01000582">
    <property type="protein sequence ID" value="TID20350.1"/>
    <property type="molecule type" value="Genomic_DNA"/>
</dbReference>
<dbReference type="PANTHER" id="PTHR46434:SF1">
    <property type="entry name" value="GENETIC INTERACTOR OF PROHIBITINS 3, MITOCHONDRIAL"/>
    <property type="match status" value="1"/>
</dbReference>
<evidence type="ECO:0000313" key="6">
    <source>
        <dbReference type="Proteomes" id="UP000307173"/>
    </source>
</evidence>
<dbReference type="InterPro" id="IPR050896">
    <property type="entry name" value="Mito_lipid_metab_GTPase"/>
</dbReference>
<reference evidence="5 6" key="1">
    <citation type="journal article" date="2019" name="Front. Genet.">
        <title>Whole-Genome Sequencing of the Opportunistic Yeast Pathogen Candida inconspicua Uncovers Its Hybrid Origin.</title>
        <authorList>
            <person name="Mixao V."/>
            <person name="Hansen A.P."/>
            <person name="Saus E."/>
            <person name="Boekhout T."/>
            <person name="Lass-Florl C."/>
            <person name="Gabaldon T."/>
        </authorList>
    </citation>
    <scope>NUCLEOTIDE SEQUENCE [LARGE SCALE GENOMIC DNA]</scope>
    <source>
        <strain evidence="5 6">CBS 180</strain>
    </source>
</reference>
<dbReference type="Gene3D" id="3.40.50.300">
    <property type="entry name" value="P-loop containing nucleotide triphosphate hydrolases"/>
    <property type="match status" value="1"/>
</dbReference>
<dbReference type="GO" id="GO:0005739">
    <property type="term" value="C:mitochondrion"/>
    <property type="evidence" value="ECO:0007669"/>
    <property type="project" value="TreeGrafter"/>
</dbReference>
<dbReference type="OrthoDB" id="1696305at2759"/>
<evidence type="ECO:0000313" key="5">
    <source>
        <dbReference type="EMBL" id="TID20350.1"/>
    </source>
</evidence>
<sequence>MNINEYLKSPKYYQMPKFVPEKVKRDVHDIPEYAKKELLKDMGLERDDDLVDYHEIAHDRNIMKLEEISNYLVSCKRCHDLMDHGIFDVATYSFENVMEKIPADATVVNVMSIIDFPTACNSIVHKDRDPKSIYYFITGADYFYQKKEQVKNLGEHYLRDTLSKYMNADPDKVFFVSSKTGWYVPESFAKLPRGPVYLVGRTNAGKSSLLKRLILMHSNIKLDKKVTKTEITSGKQLAKMDIKTPGVYFAPGFTRDVQKFTNIPGLTIYDTPGYISADLGIYKHFLPEVNRQNRDYPTFTAENHRIYSSFKFKGKAGYDGNVLCSYGGVFFLQPPHGAVFQRVNFFPYKTNQIEYRCRNWERALQVNAKRTKAHVGKFLFKEDSINDMVRYVIPPFYGTIDIVIQDFGFFSIAPTSSPKDASGLFQIWVPNNVKVIIRDSIFKYLYKRHELRDQTGNVVKKSNVVRKGVVTLKRIGNDKLYFSELVPANAELENKAAFSLACPLSDIKPPIVGKTDDGRPIYPKYNNPYWRDLKV</sequence>
<dbReference type="GO" id="GO:0005525">
    <property type="term" value="F:GTP binding"/>
    <property type="evidence" value="ECO:0007669"/>
    <property type="project" value="InterPro"/>
</dbReference>
<keyword evidence="2" id="KW-0809">Transit peptide</keyword>
<dbReference type="AlphaFoldDB" id="A0A4T0WZA5"/>
<dbReference type="STRING" id="52247.A0A4T0WZA5"/>
<feature type="domain" description="G" evidence="4">
    <location>
        <begin position="196"/>
        <end position="281"/>
    </location>
</feature>
<proteinExistence type="predicted"/>
<evidence type="ECO:0000259" key="4">
    <source>
        <dbReference type="Pfam" id="PF01926"/>
    </source>
</evidence>
<dbReference type="PANTHER" id="PTHR46434">
    <property type="entry name" value="GENETIC INTERACTOR OF PROHIBITINS 3, MITOCHONDRIAL"/>
    <property type="match status" value="1"/>
</dbReference>
<evidence type="ECO:0000256" key="2">
    <source>
        <dbReference type="ARBA" id="ARBA00022946"/>
    </source>
</evidence>
<accession>A0A4T0WZA5</accession>
<dbReference type="InterPro" id="IPR027417">
    <property type="entry name" value="P-loop_NTPase"/>
</dbReference>
<organism evidence="5 6">
    <name type="scientific">Pichia inconspicua</name>
    <dbReference type="NCBI Taxonomy" id="52247"/>
    <lineage>
        <taxon>Eukaryota</taxon>
        <taxon>Fungi</taxon>
        <taxon>Dikarya</taxon>
        <taxon>Ascomycota</taxon>
        <taxon>Saccharomycotina</taxon>
        <taxon>Pichiomycetes</taxon>
        <taxon>Pichiales</taxon>
        <taxon>Pichiaceae</taxon>
        <taxon>Pichia</taxon>
    </lineage>
</organism>
<dbReference type="InterPro" id="IPR006073">
    <property type="entry name" value="GTP-bd"/>
</dbReference>
<keyword evidence="6" id="KW-1185">Reference proteome</keyword>
<name>A0A4T0WZA5_9ASCO</name>
<evidence type="ECO:0000256" key="1">
    <source>
        <dbReference type="ARBA" id="ARBA00018901"/>
    </source>
</evidence>
<dbReference type="Proteomes" id="UP000307173">
    <property type="component" value="Unassembled WGS sequence"/>
</dbReference>
<evidence type="ECO:0000256" key="3">
    <source>
        <dbReference type="ARBA" id="ARBA00031834"/>
    </source>
</evidence>
<gene>
    <name evidence="5" type="ORF">CANINC_003643</name>
</gene>